<proteinExistence type="predicted"/>
<protein>
    <submittedName>
        <fullName evidence="1">Uncharacterized protein</fullName>
    </submittedName>
</protein>
<accession>A0A382MBF6</accession>
<gene>
    <name evidence="1" type="ORF">METZ01_LOCUS297891</name>
</gene>
<dbReference type="EMBL" id="UINC01091904">
    <property type="protein sequence ID" value="SVC45037.1"/>
    <property type="molecule type" value="Genomic_DNA"/>
</dbReference>
<name>A0A382MBF6_9ZZZZ</name>
<feature type="non-terminal residue" evidence="1">
    <location>
        <position position="146"/>
    </location>
</feature>
<dbReference type="AlphaFoldDB" id="A0A382MBF6"/>
<organism evidence="1">
    <name type="scientific">marine metagenome</name>
    <dbReference type="NCBI Taxonomy" id="408172"/>
    <lineage>
        <taxon>unclassified sequences</taxon>
        <taxon>metagenomes</taxon>
        <taxon>ecological metagenomes</taxon>
    </lineage>
</organism>
<reference evidence="1" key="1">
    <citation type="submission" date="2018-05" db="EMBL/GenBank/DDBJ databases">
        <authorList>
            <person name="Lanie J.A."/>
            <person name="Ng W.-L."/>
            <person name="Kazmierczak K.M."/>
            <person name="Andrzejewski T.M."/>
            <person name="Davidsen T.M."/>
            <person name="Wayne K.J."/>
            <person name="Tettelin H."/>
            <person name="Glass J.I."/>
            <person name="Rusch D."/>
            <person name="Podicherti R."/>
            <person name="Tsui H.-C.T."/>
            <person name="Winkler M.E."/>
        </authorList>
    </citation>
    <scope>NUCLEOTIDE SEQUENCE</scope>
</reference>
<evidence type="ECO:0000313" key="1">
    <source>
        <dbReference type="EMBL" id="SVC45037.1"/>
    </source>
</evidence>
<sequence length="146" mass="17078">MDYSISSIYYSPVKSLSFEKLESCIIKKNTGIINDRLFAFSRNIDFEKAKLIEKIPSQRKLHYFLSLKNTPFLNKYNFNYDGLNLTLYKENKKLISASLEDPDQLTLLCKKLIDLENSLTEPIYLLKNKNYPFFDTTHSENVSNTI</sequence>